<protein>
    <submittedName>
        <fullName evidence="1">Uncharacterized protein</fullName>
    </submittedName>
</protein>
<dbReference type="Proteomes" id="UP000054988">
    <property type="component" value="Unassembled WGS sequence"/>
</dbReference>
<name>A0A0W0FEV3_MONRR</name>
<evidence type="ECO:0000313" key="1">
    <source>
        <dbReference type="EMBL" id="KTB34821.1"/>
    </source>
</evidence>
<accession>A0A0W0FEV3</accession>
<evidence type="ECO:0000313" key="2">
    <source>
        <dbReference type="Proteomes" id="UP000054988"/>
    </source>
</evidence>
<gene>
    <name evidence="1" type="ORF">WG66_12594</name>
</gene>
<proteinExistence type="predicted"/>
<organism evidence="1 2">
    <name type="scientific">Moniliophthora roreri</name>
    <name type="common">Frosty pod rot fungus</name>
    <name type="synonym">Monilia roreri</name>
    <dbReference type="NCBI Taxonomy" id="221103"/>
    <lineage>
        <taxon>Eukaryota</taxon>
        <taxon>Fungi</taxon>
        <taxon>Dikarya</taxon>
        <taxon>Basidiomycota</taxon>
        <taxon>Agaricomycotina</taxon>
        <taxon>Agaricomycetes</taxon>
        <taxon>Agaricomycetidae</taxon>
        <taxon>Agaricales</taxon>
        <taxon>Marasmiineae</taxon>
        <taxon>Marasmiaceae</taxon>
        <taxon>Moniliophthora</taxon>
    </lineage>
</organism>
<reference evidence="1 2" key="1">
    <citation type="submission" date="2015-12" db="EMBL/GenBank/DDBJ databases">
        <title>Draft genome sequence of Moniliophthora roreri, the causal agent of frosty pod rot of cacao.</title>
        <authorList>
            <person name="Aime M.C."/>
            <person name="Diaz-Valderrama J.R."/>
            <person name="Kijpornyongpan T."/>
            <person name="Phillips-Mora W."/>
        </authorList>
    </citation>
    <scope>NUCLEOTIDE SEQUENCE [LARGE SCALE GENOMIC DNA]</scope>
    <source>
        <strain evidence="1 2">MCA 2952</strain>
    </source>
</reference>
<comment type="caution">
    <text evidence="1">The sequence shown here is derived from an EMBL/GenBank/DDBJ whole genome shotgun (WGS) entry which is preliminary data.</text>
</comment>
<dbReference type="AlphaFoldDB" id="A0A0W0FEV3"/>
<dbReference type="EMBL" id="LATX01002030">
    <property type="protein sequence ID" value="KTB34821.1"/>
    <property type="molecule type" value="Genomic_DNA"/>
</dbReference>
<sequence>MNHVQSAKACFNKEDEKTKEHVQKGAEKAYQQWKTAYEKTLNNDSLLKEDQVDGGCIKTYVSLMVVEYNKDGDKDKAFFCNILLGAMPSAELKKFHG</sequence>